<evidence type="ECO:0008006" key="3">
    <source>
        <dbReference type="Google" id="ProtNLM"/>
    </source>
</evidence>
<evidence type="ECO:0000313" key="2">
    <source>
        <dbReference type="Proteomes" id="UP000290218"/>
    </source>
</evidence>
<accession>A0A4Q1CA35</accession>
<dbReference type="EMBL" id="SDHX01000001">
    <property type="protein sequence ID" value="RXK55726.1"/>
    <property type="molecule type" value="Genomic_DNA"/>
</dbReference>
<name>A0A4Q1CA35_9BACT</name>
<sequence>MTAKRPKVLFVTYGGGHVNVVLPVIQALRKADMVDVEVLGLTTASAVLTRHQIPHLRFKDLTGPGDAEALVAGRKLAAGLGGAMIDSDETAAYLGLCYTDLVQREGEAKAAKLYQEKGRMCFLPQGPLRRLFDRCNPDLLVSTNSPRAEQAAFLVARERGVRSLCIVDLFGIDEYAWIGEAHYATRIAVLTESVRQFYIRSGKSPAEVVVTGNPAFDRLERHLKGEARDTFRLAKGWTGKKVILWASSPEPTIHPTNGTLGDASLPRRVDQALIAAAAGHPEWLVVIRPHPSETVSPRDWPANVVISNKDEDLESLLSAVDCVLVLASTVGMQAALLGRPVIQLTESIITSAGPFAEMGLARAVNSIDGLEMAIAEVVEHGRHLPIKLDPPGHACENVVSLIDSLLR</sequence>
<dbReference type="RefSeq" id="WP_129047091.1">
    <property type="nucleotide sequence ID" value="NZ_SDHX01000001.1"/>
</dbReference>
<dbReference type="SUPFAM" id="SSF53756">
    <property type="entry name" value="UDP-Glycosyltransferase/glycogen phosphorylase"/>
    <property type="match status" value="1"/>
</dbReference>
<dbReference type="Gene3D" id="3.40.50.12580">
    <property type="match status" value="1"/>
</dbReference>
<proteinExistence type="predicted"/>
<gene>
    <name evidence="1" type="ORF">ESB00_07535</name>
</gene>
<dbReference type="Proteomes" id="UP000290218">
    <property type="component" value="Unassembled WGS sequence"/>
</dbReference>
<comment type="caution">
    <text evidence="1">The sequence shown here is derived from an EMBL/GenBank/DDBJ whole genome shotgun (WGS) entry which is preliminary data.</text>
</comment>
<dbReference type="AlphaFoldDB" id="A0A4Q1CA35"/>
<dbReference type="Gene3D" id="3.40.50.2000">
    <property type="entry name" value="Glycogen Phosphorylase B"/>
    <property type="match status" value="1"/>
</dbReference>
<evidence type="ECO:0000313" key="1">
    <source>
        <dbReference type="EMBL" id="RXK55726.1"/>
    </source>
</evidence>
<keyword evidence="2" id="KW-1185">Reference proteome</keyword>
<dbReference type="InterPro" id="IPR043148">
    <property type="entry name" value="TagF_C"/>
</dbReference>
<dbReference type="OrthoDB" id="9789073at2"/>
<reference evidence="1 2" key="1">
    <citation type="submission" date="2019-01" db="EMBL/GenBank/DDBJ databases">
        <title>Lacunisphaera sp. strain TWA-58.</title>
        <authorList>
            <person name="Chen W.-M."/>
        </authorList>
    </citation>
    <scope>NUCLEOTIDE SEQUENCE [LARGE SCALE GENOMIC DNA]</scope>
    <source>
        <strain evidence="1 2">TWA-58</strain>
    </source>
</reference>
<protein>
    <recommendedName>
        <fullName evidence="3">UDP-glycosyltransferase</fullName>
    </recommendedName>
</protein>
<organism evidence="1 2">
    <name type="scientific">Oleiharenicola lentus</name>
    <dbReference type="NCBI Taxonomy" id="2508720"/>
    <lineage>
        <taxon>Bacteria</taxon>
        <taxon>Pseudomonadati</taxon>
        <taxon>Verrucomicrobiota</taxon>
        <taxon>Opitutia</taxon>
        <taxon>Opitutales</taxon>
        <taxon>Opitutaceae</taxon>
        <taxon>Oleiharenicola</taxon>
    </lineage>
</organism>